<dbReference type="EMBL" id="ML994623">
    <property type="protein sequence ID" value="KAF2188529.1"/>
    <property type="molecule type" value="Genomic_DNA"/>
</dbReference>
<evidence type="ECO:0000313" key="2">
    <source>
        <dbReference type="Proteomes" id="UP000800200"/>
    </source>
</evidence>
<sequence length="155" mass="17479">MRPASSRHVLYVMRNERLGQQMALEWLCGRMEDVMPMECLRYKEEKSCRSKKSKNGDINAKPWERFVRVAKSSAGSMGGAPSSAKQAGIGVKNRLNTTGGLILVKSNAASQVPTRKEKPIKLSQPILRRIKVPRMCLLRASASRHADERHRHLSR</sequence>
<proteinExistence type="predicted"/>
<name>A0A6A6ED80_9PEZI</name>
<dbReference type="AlphaFoldDB" id="A0A6A6ED80"/>
<reference evidence="1" key="1">
    <citation type="journal article" date="2020" name="Stud. Mycol.">
        <title>101 Dothideomycetes genomes: a test case for predicting lifestyles and emergence of pathogens.</title>
        <authorList>
            <person name="Haridas S."/>
            <person name="Albert R."/>
            <person name="Binder M."/>
            <person name="Bloem J."/>
            <person name="Labutti K."/>
            <person name="Salamov A."/>
            <person name="Andreopoulos B."/>
            <person name="Baker S."/>
            <person name="Barry K."/>
            <person name="Bills G."/>
            <person name="Bluhm B."/>
            <person name="Cannon C."/>
            <person name="Castanera R."/>
            <person name="Culley D."/>
            <person name="Daum C."/>
            <person name="Ezra D."/>
            <person name="Gonzalez J."/>
            <person name="Henrissat B."/>
            <person name="Kuo A."/>
            <person name="Liang C."/>
            <person name="Lipzen A."/>
            <person name="Lutzoni F."/>
            <person name="Magnuson J."/>
            <person name="Mondo S."/>
            <person name="Nolan M."/>
            <person name="Ohm R."/>
            <person name="Pangilinan J."/>
            <person name="Park H.-J."/>
            <person name="Ramirez L."/>
            <person name="Alfaro M."/>
            <person name="Sun H."/>
            <person name="Tritt A."/>
            <person name="Yoshinaga Y."/>
            <person name="Zwiers L.-H."/>
            <person name="Turgeon B."/>
            <person name="Goodwin S."/>
            <person name="Spatafora J."/>
            <person name="Crous P."/>
            <person name="Grigoriev I."/>
        </authorList>
    </citation>
    <scope>NUCLEOTIDE SEQUENCE</scope>
    <source>
        <strain evidence="1">CBS 207.26</strain>
    </source>
</reference>
<organism evidence="1 2">
    <name type="scientific">Zopfia rhizophila CBS 207.26</name>
    <dbReference type="NCBI Taxonomy" id="1314779"/>
    <lineage>
        <taxon>Eukaryota</taxon>
        <taxon>Fungi</taxon>
        <taxon>Dikarya</taxon>
        <taxon>Ascomycota</taxon>
        <taxon>Pezizomycotina</taxon>
        <taxon>Dothideomycetes</taxon>
        <taxon>Dothideomycetes incertae sedis</taxon>
        <taxon>Zopfiaceae</taxon>
        <taxon>Zopfia</taxon>
    </lineage>
</organism>
<gene>
    <name evidence="1" type="ORF">K469DRAFT_82752</name>
</gene>
<keyword evidence="2" id="KW-1185">Reference proteome</keyword>
<accession>A0A6A6ED80</accession>
<evidence type="ECO:0000313" key="1">
    <source>
        <dbReference type="EMBL" id="KAF2188529.1"/>
    </source>
</evidence>
<protein>
    <submittedName>
        <fullName evidence="1">Uncharacterized protein</fullName>
    </submittedName>
</protein>
<dbReference type="Proteomes" id="UP000800200">
    <property type="component" value="Unassembled WGS sequence"/>
</dbReference>